<dbReference type="EMBL" id="AP018052">
    <property type="protein sequence ID" value="BAZ94308.1"/>
    <property type="molecule type" value="Genomic_DNA"/>
</dbReference>
<name>A0A1Z4VSI7_9GAMM</name>
<proteinExistence type="predicted"/>
<evidence type="ECO:0000313" key="2">
    <source>
        <dbReference type="EMBL" id="BAZ94308.1"/>
    </source>
</evidence>
<keyword evidence="3" id="KW-1185">Reference proteome</keyword>
<organism evidence="2 3">
    <name type="scientific">Thiohalobacter thiocyanaticus</name>
    <dbReference type="NCBI Taxonomy" id="585455"/>
    <lineage>
        <taxon>Bacteria</taxon>
        <taxon>Pseudomonadati</taxon>
        <taxon>Pseudomonadota</taxon>
        <taxon>Gammaproteobacteria</taxon>
        <taxon>Thiohalobacterales</taxon>
        <taxon>Thiohalobacteraceae</taxon>
        <taxon>Thiohalobacter</taxon>
    </lineage>
</organism>
<reference evidence="2 3" key="1">
    <citation type="submission" date="2017-05" db="EMBL/GenBank/DDBJ databases">
        <title>Thiocyanate degradation by Thiohalobacter thiocyanaticus FOKN1.</title>
        <authorList>
            <person name="Oshiki M."/>
            <person name="Fukushima T."/>
            <person name="Kawano S."/>
            <person name="Nakagawa J."/>
        </authorList>
    </citation>
    <scope>NUCLEOTIDE SEQUENCE [LARGE SCALE GENOMIC DNA]</scope>
    <source>
        <strain evidence="2 3">FOKN1</strain>
    </source>
</reference>
<feature type="compositionally biased region" description="Gly residues" evidence="1">
    <location>
        <begin position="77"/>
        <end position="86"/>
    </location>
</feature>
<evidence type="ECO:0000313" key="3">
    <source>
        <dbReference type="Proteomes" id="UP000218765"/>
    </source>
</evidence>
<protein>
    <submittedName>
        <fullName evidence="2">Protein kinase</fullName>
    </submittedName>
</protein>
<dbReference type="GO" id="GO:0016301">
    <property type="term" value="F:kinase activity"/>
    <property type="evidence" value="ECO:0007669"/>
    <property type="project" value="UniProtKB-KW"/>
</dbReference>
<keyword evidence="2" id="KW-0808">Transferase</keyword>
<feature type="region of interest" description="Disordered" evidence="1">
    <location>
        <begin position="66"/>
        <end position="86"/>
    </location>
</feature>
<dbReference type="Proteomes" id="UP000218765">
    <property type="component" value="Chromosome"/>
</dbReference>
<gene>
    <name evidence="2" type="ORF">FOKN1_1928</name>
</gene>
<dbReference type="KEGG" id="ttc:FOKN1_1928"/>
<accession>A0A1Z4VSI7</accession>
<sequence length="86" mass="8971">MQLEAARLFHIGNQGMVPQAFSSGGGQVDAHALEGVVVEVSRPGPDDLFELPCRPVGQDIRLKPNNVAPAIRRGRGSGRGGGKGGR</sequence>
<keyword evidence="2" id="KW-0418">Kinase</keyword>
<evidence type="ECO:0000256" key="1">
    <source>
        <dbReference type="SAM" id="MobiDB-lite"/>
    </source>
</evidence>
<dbReference type="AlphaFoldDB" id="A0A1Z4VSI7"/>